<sequence length="393" mass="42219">MVDGPSAQIKEVIGIKASPRSLLPNMTMTVNKRGTYRAPSISSSNAGTSFTPNAAAAPIPESFSFKKIGGGTDAGRKTVAAKTHDKRKTAAKVAATSTRGKIRRSELATVSRDPLMPLKTRWVFVGNLAPAVTELTLRRHFSSTAGPIRDVSIRYCGPPQKTEGAPPASYRYAIVVFSGTDQQASASTVRALDQNGAILAGDPQFRGFKIVSEEPAGLPEVAEALRTAGLSQLEEEIALTGLPEQYIKTVPGVYTAIGHQPYLEEEIALTGLPEQYIKTVPGVYTAIGHQPGNDERKPVAKTAVWDPSKLAAMQVHEAQRLEKRRERRDAYITNMPQLRPVAPANQTQTVRTFAMDPPVKDSKGKGKAKATTTATKPKTICIGGQRFTFSSAP</sequence>
<keyword evidence="1" id="KW-0694">RNA-binding</keyword>
<gene>
    <name evidence="3" type="ORF">MCHLO_14884</name>
</gene>
<reference evidence="3" key="1">
    <citation type="submission" date="2014-09" db="EMBL/GenBank/DDBJ databases">
        <title>Genome sequence of the luminous mushroom Mycena chlorophos for searching fungal bioluminescence genes.</title>
        <authorList>
            <person name="Tanaka Y."/>
            <person name="Kasuga D."/>
            <person name="Oba Y."/>
            <person name="Hase S."/>
            <person name="Sato K."/>
            <person name="Oba Y."/>
            <person name="Sakakibara Y."/>
        </authorList>
    </citation>
    <scope>NUCLEOTIDE SEQUENCE</scope>
</reference>
<name>A0ABQ0M577_MYCCL</name>
<dbReference type="Pfam" id="PF00076">
    <property type="entry name" value="RRM_1"/>
    <property type="match status" value="1"/>
</dbReference>
<keyword evidence="4" id="KW-1185">Reference proteome</keyword>
<proteinExistence type="predicted"/>
<dbReference type="InterPro" id="IPR035979">
    <property type="entry name" value="RBD_domain_sf"/>
</dbReference>
<accession>A0ABQ0M577</accession>
<dbReference type="EMBL" id="DF849702">
    <property type="protein sequence ID" value="GAT58450.1"/>
    <property type="molecule type" value="Genomic_DNA"/>
</dbReference>
<dbReference type="Gene3D" id="3.30.70.330">
    <property type="match status" value="1"/>
</dbReference>
<dbReference type="CDD" id="cd00590">
    <property type="entry name" value="RRM_SF"/>
    <property type="match status" value="1"/>
</dbReference>
<evidence type="ECO:0000259" key="2">
    <source>
        <dbReference type="PROSITE" id="PS50102"/>
    </source>
</evidence>
<organism evidence="3 4">
    <name type="scientific">Mycena chlorophos</name>
    <name type="common">Agaric fungus</name>
    <name type="synonym">Agaricus chlorophos</name>
    <dbReference type="NCBI Taxonomy" id="658473"/>
    <lineage>
        <taxon>Eukaryota</taxon>
        <taxon>Fungi</taxon>
        <taxon>Dikarya</taxon>
        <taxon>Basidiomycota</taxon>
        <taxon>Agaricomycotina</taxon>
        <taxon>Agaricomycetes</taxon>
        <taxon>Agaricomycetidae</taxon>
        <taxon>Agaricales</taxon>
        <taxon>Marasmiineae</taxon>
        <taxon>Mycenaceae</taxon>
        <taxon>Mycena</taxon>
    </lineage>
</organism>
<protein>
    <recommendedName>
        <fullName evidence="2">RRM domain-containing protein</fullName>
    </recommendedName>
</protein>
<dbReference type="PROSITE" id="PS50102">
    <property type="entry name" value="RRM"/>
    <property type="match status" value="1"/>
</dbReference>
<evidence type="ECO:0000256" key="1">
    <source>
        <dbReference type="PROSITE-ProRule" id="PRU00176"/>
    </source>
</evidence>
<feature type="domain" description="RRM" evidence="2">
    <location>
        <begin position="121"/>
        <end position="215"/>
    </location>
</feature>
<dbReference type="SUPFAM" id="SSF54928">
    <property type="entry name" value="RNA-binding domain, RBD"/>
    <property type="match status" value="1"/>
</dbReference>
<dbReference type="Proteomes" id="UP000815677">
    <property type="component" value="Unassembled WGS sequence"/>
</dbReference>
<evidence type="ECO:0000313" key="3">
    <source>
        <dbReference type="EMBL" id="GAT58450.1"/>
    </source>
</evidence>
<dbReference type="InterPro" id="IPR012677">
    <property type="entry name" value="Nucleotide-bd_a/b_plait_sf"/>
</dbReference>
<dbReference type="InterPro" id="IPR000504">
    <property type="entry name" value="RRM_dom"/>
</dbReference>
<evidence type="ECO:0000313" key="4">
    <source>
        <dbReference type="Proteomes" id="UP000815677"/>
    </source>
</evidence>